<name>A0AAN6YJI5_9PEZI</name>
<dbReference type="InterPro" id="IPR045055">
    <property type="entry name" value="DNA2/NAM7-like"/>
</dbReference>
<feature type="region of interest" description="Disordered" evidence="2">
    <location>
        <begin position="1115"/>
        <end position="1160"/>
    </location>
</feature>
<accession>A0AAN6YJI5</accession>
<proteinExistence type="predicted"/>
<evidence type="ECO:0000256" key="2">
    <source>
        <dbReference type="SAM" id="MobiDB-lite"/>
    </source>
</evidence>
<feature type="domain" description="DNA2/NAM7 helicase-like C-terminal" evidence="4">
    <location>
        <begin position="683"/>
        <end position="874"/>
    </location>
</feature>
<keyword evidence="1" id="KW-0547">Nucleotide-binding</keyword>
<dbReference type="SUPFAM" id="SSF52540">
    <property type="entry name" value="P-loop containing nucleoside triphosphate hydrolases"/>
    <property type="match status" value="1"/>
</dbReference>
<evidence type="ECO:0000259" key="5">
    <source>
        <dbReference type="Pfam" id="PF25396"/>
    </source>
</evidence>
<dbReference type="GO" id="GO:0016787">
    <property type="term" value="F:hydrolase activity"/>
    <property type="evidence" value="ECO:0007669"/>
    <property type="project" value="UniProtKB-KW"/>
</dbReference>
<evidence type="ECO:0000313" key="6">
    <source>
        <dbReference type="EMBL" id="KAK4218900.1"/>
    </source>
</evidence>
<dbReference type="GO" id="GO:0031048">
    <property type="term" value="P:regulatory ncRNA-mediated heterochromatin formation"/>
    <property type="evidence" value="ECO:0007669"/>
    <property type="project" value="TreeGrafter"/>
</dbReference>
<sequence length="1216" mass="137644">MDVDPETPRRIIDHHVNFVPKEGNGWESCPELPTPKEIMEKQDDVAGLPHNPVDRPWDSKEEYLAAQYQVLRREGIEGLRYSVRCYIEQPDMMDNQHTSVYVGVRVRSYLLSRLGPIARIEFSTARSPLQIRWLQSKRLTPGTIVALTTKADNFKSVCKIATIAQRPYTDGLDQTPPLVDLMWADTRAAVFDPDTELVMVESRNGYFESTRHALVGLQHVAQRASPLDKYLTGLHTEEEAPQFVKDNPTMDLSTLVHTIPEGDEDTIEDLTEPLRDHDILGGLPDLGRVTTLDQSQLEALHRILSTELAIVQGPPGTGKTFTSVEALRIMISRRQRYGGPPIIISAQTNHALDQLLTHCLEAGASICRVGARTESEVIRAYTVYEIRLRDGGGRDQRYKQLLATRYALERKIHDMVNDVFGDHLLSPLALLQNNIITQAQFDSLHDDTMETSTRSKELGPFALWLGDDLIHAQIVRDRHPTQEEVDEAAEKLMADWEFDGDMDNIAEDPEDAIRIAGDLVLLNHVWTGKEPGFVRKWERHVVRELKENDDFFGIELHYRGGVYRHLQAKLVQALTPKFTALLAQHRTICNALKAHRWFKDAQLLGRTGVDVVGCTTTGLTKYRGLLAALRPRSLLIEEAAETREANITSALYPSLQQLILVGDHQQLAPRCDIRWLGEEPYNLNVSLFQRMVNLNMPFKMLKEQRRMKPEIRFILTPFYPELLDHPSVEDESRRPSVPGMGGRNCWYFNHNWPEDTNSEQSKYNQQEADMVIKFFAYLVSNGTDPTRITILTFYKGQRKLLLNRLKREGSMRLPGNSFRVHTVDSYQGEENDIVLLSLVRSPAHGNAAGFLDDQRRAVVAISRARRGFYIFGNIDNLLKAHHECLQLWGQIWNGFAQQGRVKRALGLPLICQKHRNEIWVKEVEDWGDNAGGCDQPCHEMRPCGHACTLKCHFTEHERLPCSEPCRKTLECGDGCVRYCSQTCYCPCNTFQGIQITREAEQARLAKAAEEEVEVPLEQQLAKEMPGIGFFQAAANQALSRVPSKSLGDVRLSEAEELPEVSFASTSSPEKWNDFTVNIKENDARLERESRRLAAEAGTATKIRISDTYNSVALVDGRRTKTKGRSTQKLEVSNVTRRTRAKAATKSRGKQSSSSSSIGTSEEDLLCLKEVSREIDLLTGPDEDMAAEKARITTVPKPKRKEKNVEELLIDVFDLEL</sequence>
<reference evidence="6" key="2">
    <citation type="submission" date="2023-05" db="EMBL/GenBank/DDBJ databases">
        <authorList>
            <consortium name="Lawrence Berkeley National Laboratory"/>
            <person name="Steindorff A."/>
            <person name="Hensen N."/>
            <person name="Bonometti L."/>
            <person name="Westerberg I."/>
            <person name="Brannstrom I.O."/>
            <person name="Guillou S."/>
            <person name="Cros-Aarteil S."/>
            <person name="Calhoun S."/>
            <person name="Haridas S."/>
            <person name="Kuo A."/>
            <person name="Mondo S."/>
            <person name="Pangilinan J."/>
            <person name="Riley R."/>
            <person name="Labutti K."/>
            <person name="Andreopoulos B."/>
            <person name="Lipzen A."/>
            <person name="Chen C."/>
            <person name="Yanf M."/>
            <person name="Daum C."/>
            <person name="Ng V."/>
            <person name="Clum A."/>
            <person name="Ohm R."/>
            <person name="Martin F."/>
            <person name="Silar P."/>
            <person name="Natvig D."/>
            <person name="Lalanne C."/>
            <person name="Gautier V."/>
            <person name="Ament-Velasquez S.L."/>
            <person name="Kruys A."/>
            <person name="Hutchinson M.I."/>
            <person name="Powell A.J."/>
            <person name="Barry K."/>
            <person name="Miller A.N."/>
            <person name="Grigoriev I.V."/>
            <person name="Debuchy R."/>
            <person name="Gladieux P."/>
            <person name="Thoren M.H."/>
            <person name="Johannesson H."/>
        </authorList>
    </citation>
    <scope>NUCLEOTIDE SEQUENCE</scope>
    <source>
        <strain evidence="6">PSN293</strain>
    </source>
</reference>
<dbReference type="GO" id="GO:0004386">
    <property type="term" value="F:helicase activity"/>
    <property type="evidence" value="ECO:0007669"/>
    <property type="project" value="InterPro"/>
</dbReference>
<dbReference type="CDD" id="cd06008">
    <property type="entry name" value="NF-X1-zinc-finger"/>
    <property type="match status" value="1"/>
</dbReference>
<dbReference type="Gene3D" id="3.40.50.300">
    <property type="entry name" value="P-loop containing nucleotide triphosphate hydrolases"/>
    <property type="match status" value="3"/>
</dbReference>
<feature type="domain" description="DNA2/NAM7 helicase helicase" evidence="3">
    <location>
        <begin position="292"/>
        <end position="669"/>
    </location>
</feature>
<feature type="compositionally biased region" description="Basic residues" evidence="2">
    <location>
        <begin position="1136"/>
        <end position="1148"/>
    </location>
</feature>
<keyword evidence="1" id="KW-0347">Helicase</keyword>
<gene>
    <name evidence="6" type="ORF">QBC37DRAFT_478247</name>
</gene>
<evidence type="ECO:0000313" key="7">
    <source>
        <dbReference type="Proteomes" id="UP001301769"/>
    </source>
</evidence>
<dbReference type="InterPro" id="IPR057373">
    <property type="entry name" value="ZNFX1"/>
</dbReference>
<dbReference type="InterPro" id="IPR041677">
    <property type="entry name" value="DNA2/NAM7_AAA_11"/>
</dbReference>
<dbReference type="GO" id="GO:0031380">
    <property type="term" value="C:nuclear RNA-directed RNA polymerase complex"/>
    <property type="evidence" value="ECO:0007669"/>
    <property type="project" value="TreeGrafter"/>
</dbReference>
<organism evidence="6 7">
    <name type="scientific">Rhypophila decipiens</name>
    <dbReference type="NCBI Taxonomy" id="261697"/>
    <lineage>
        <taxon>Eukaryota</taxon>
        <taxon>Fungi</taxon>
        <taxon>Dikarya</taxon>
        <taxon>Ascomycota</taxon>
        <taxon>Pezizomycotina</taxon>
        <taxon>Sordariomycetes</taxon>
        <taxon>Sordariomycetidae</taxon>
        <taxon>Sordariales</taxon>
        <taxon>Naviculisporaceae</taxon>
        <taxon>Rhypophila</taxon>
    </lineage>
</organism>
<feature type="domain" description="ZNFX1" evidence="5">
    <location>
        <begin position="94"/>
        <end position="203"/>
    </location>
</feature>
<dbReference type="AlphaFoldDB" id="A0AAN6YJI5"/>
<protein>
    <submittedName>
        <fullName evidence="6">P-loop containing nucleoside triphosphate hydrolase protein</fullName>
    </submittedName>
</protein>
<dbReference type="EMBL" id="MU858050">
    <property type="protein sequence ID" value="KAK4218900.1"/>
    <property type="molecule type" value="Genomic_DNA"/>
</dbReference>
<dbReference type="Pfam" id="PF13086">
    <property type="entry name" value="AAA_11"/>
    <property type="match status" value="1"/>
</dbReference>
<dbReference type="CDD" id="cd18808">
    <property type="entry name" value="SF1_C_Upf1"/>
    <property type="match status" value="1"/>
</dbReference>
<keyword evidence="6" id="KW-0378">Hydrolase</keyword>
<comment type="caution">
    <text evidence="6">The sequence shown here is derived from an EMBL/GenBank/DDBJ whole genome shotgun (WGS) entry which is preliminary data.</text>
</comment>
<dbReference type="Pfam" id="PF13087">
    <property type="entry name" value="AAA_12"/>
    <property type="match status" value="1"/>
</dbReference>
<evidence type="ECO:0000259" key="4">
    <source>
        <dbReference type="Pfam" id="PF13087"/>
    </source>
</evidence>
<keyword evidence="1" id="KW-0067">ATP-binding</keyword>
<evidence type="ECO:0000256" key="1">
    <source>
        <dbReference type="ARBA" id="ARBA00022806"/>
    </source>
</evidence>
<dbReference type="PANTHER" id="PTHR10887">
    <property type="entry name" value="DNA2/NAM7 HELICASE FAMILY"/>
    <property type="match status" value="1"/>
</dbReference>
<dbReference type="PANTHER" id="PTHR10887:SF341">
    <property type="entry name" value="NFX1-TYPE ZINC FINGER-CONTAINING PROTEIN 1"/>
    <property type="match status" value="1"/>
</dbReference>
<reference evidence="6" key="1">
    <citation type="journal article" date="2023" name="Mol. Phylogenet. Evol.">
        <title>Genome-scale phylogeny and comparative genomics of the fungal order Sordariales.</title>
        <authorList>
            <person name="Hensen N."/>
            <person name="Bonometti L."/>
            <person name="Westerberg I."/>
            <person name="Brannstrom I.O."/>
            <person name="Guillou S."/>
            <person name="Cros-Aarteil S."/>
            <person name="Calhoun S."/>
            <person name="Haridas S."/>
            <person name="Kuo A."/>
            <person name="Mondo S."/>
            <person name="Pangilinan J."/>
            <person name="Riley R."/>
            <person name="LaButti K."/>
            <person name="Andreopoulos B."/>
            <person name="Lipzen A."/>
            <person name="Chen C."/>
            <person name="Yan M."/>
            <person name="Daum C."/>
            <person name="Ng V."/>
            <person name="Clum A."/>
            <person name="Steindorff A."/>
            <person name="Ohm R.A."/>
            <person name="Martin F."/>
            <person name="Silar P."/>
            <person name="Natvig D.O."/>
            <person name="Lalanne C."/>
            <person name="Gautier V."/>
            <person name="Ament-Velasquez S.L."/>
            <person name="Kruys A."/>
            <person name="Hutchinson M.I."/>
            <person name="Powell A.J."/>
            <person name="Barry K."/>
            <person name="Miller A.N."/>
            <person name="Grigoriev I.V."/>
            <person name="Debuchy R."/>
            <person name="Gladieux P."/>
            <person name="Hiltunen Thoren M."/>
            <person name="Johannesson H."/>
        </authorList>
    </citation>
    <scope>NUCLEOTIDE SEQUENCE</scope>
    <source>
        <strain evidence="6">PSN293</strain>
    </source>
</reference>
<dbReference type="InterPro" id="IPR047187">
    <property type="entry name" value="SF1_C_Upf1"/>
</dbReference>
<evidence type="ECO:0000259" key="3">
    <source>
        <dbReference type="Pfam" id="PF13086"/>
    </source>
</evidence>
<dbReference type="InterPro" id="IPR041679">
    <property type="entry name" value="DNA2/NAM7-like_C"/>
</dbReference>
<dbReference type="Pfam" id="PF25396">
    <property type="entry name" value="ZNFX1"/>
    <property type="match status" value="1"/>
</dbReference>
<keyword evidence="7" id="KW-1185">Reference proteome</keyword>
<dbReference type="Proteomes" id="UP001301769">
    <property type="component" value="Unassembled WGS sequence"/>
</dbReference>
<dbReference type="InterPro" id="IPR027417">
    <property type="entry name" value="P-loop_NTPase"/>
</dbReference>